<gene>
    <name evidence="1" type="ORF">Pint_30930</name>
</gene>
<protein>
    <submittedName>
        <fullName evidence="1">Uncharacterized protein</fullName>
    </submittedName>
</protein>
<sequence length="91" mass="10639">MKSLDDLEELSLLFWLSLYLSGKSLLLHFLSLSLLKLHIFCLLKFVSSWNKLTGLEISFITYVCTSLSNSRYGREEEEWHPESSRKNLINI</sequence>
<comment type="caution">
    <text evidence="1">The sequence shown here is derived from an EMBL/GenBank/DDBJ whole genome shotgun (WGS) entry which is preliminary data.</text>
</comment>
<name>A0ACC0XSK0_9ROSI</name>
<organism evidence="1 2">
    <name type="scientific">Pistacia integerrima</name>
    <dbReference type="NCBI Taxonomy" id="434235"/>
    <lineage>
        <taxon>Eukaryota</taxon>
        <taxon>Viridiplantae</taxon>
        <taxon>Streptophyta</taxon>
        <taxon>Embryophyta</taxon>
        <taxon>Tracheophyta</taxon>
        <taxon>Spermatophyta</taxon>
        <taxon>Magnoliopsida</taxon>
        <taxon>eudicotyledons</taxon>
        <taxon>Gunneridae</taxon>
        <taxon>Pentapetalae</taxon>
        <taxon>rosids</taxon>
        <taxon>malvids</taxon>
        <taxon>Sapindales</taxon>
        <taxon>Anacardiaceae</taxon>
        <taxon>Pistacia</taxon>
    </lineage>
</organism>
<keyword evidence="2" id="KW-1185">Reference proteome</keyword>
<accession>A0ACC0XSK0</accession>
<dbReference type="EMBL" id="CM047746">
    <property type="protein sequence ID" value="KAJ0021658.1"/>
    <property type="molecule type" value="Genomic_DNA"/>
</dbReference>
<reference evidence="2" key="1">
    <citation type="journal article" date="2023" name="G3 (Bethesda)">
        <title>Genome assembly and association tests identify interacting loci associated with vigor, precocity, and sex in interspecific pistachio rootstocks.</title>
        <authorList>
            <person name="Palmer W."/>
            <person name="Jacygrad E."/>
            <person name="Sagayaradj S."/>
            <person name="Cavanaugh K."/>
            <person name="Han R."/>
            <person name="Bertier L."/>
            <person name="Beede B."/>
            <person name="Kafkas S."/>
            <person name="Golino D."/>
            <person name="Preece J."/>
            <person name="Michelmore R."/>
        </authorList>
    </citation>
    <scope>NUCLEOTIDE SEQUENCE [LARGE SCALE GENOMIC DNA]</scope>
</reference>
<proteinExistence type="predicted"/>
<evidence type="ECO:0000313" key="2">
    <source>
        <dbReference type="Proteomes" id="UP001163603"/>
    </source>
</evidence>
<evidence type="ECO:0000313" key="1">
    <source>
        <dbReference type="EMBL" id="KAJ0021658.1"/>
    </source>
</evidence>
<dbReference type="Proteomes" id="UP001163603">
    <property type="component" value="Chromosome 11"/>
</dbReference>